<dbReference type="InterPro" id="IPR042099">
    <property type="entry name" value="ANL_N_sf"/>
</dbReference>
<evidence type="ECO:0000256" key="2">
    <source>
        <dbReference type="ARBA" id="ARBA00022598"/>
    </source>
</evidence>
<dbReference type="Proteomes" id="UP001235939">
    <property type="component" value="Chromosome 10"/>
</dbReference>
<gene>
    <name evidence="5" type="ORF">LAZ67_10000901</name>
</gene>
<keyword evidence="6" id="KW-1185">Reference proteome</keyword>
<keyword evidence="3" id="KW-0547">Nucleotide-binding</keyword>
<dbReference type="EMBL" id="CP092872">
    <property type="protein sequence ID" value="UYV72823.1"/>
    <property type="molecule type" value="Genomic_DNA"/>
</dbReference>
<keyword evidence="4" id="KW-0067">ATP-binding</keyword>
<reference evidence="5 6" key="1">
    <citation type="submission" date="2022-01" db="EMBL/GenBank/DDBJ databases">
        <title>A chromosomal length assembly of Cordylochernes scorpioides.</title>
        <authorList>
            <person name="Zeh D."/>
            <person name="Zeh J."/>
        </authorList>
    </citation>
    <scope>NUCLEOTIDE SEQUENCE [LARGE SCALE GENOMIC DNA]</scope>
    <source>
        <strain evidence="5">IN4F17</strain>
        <tissue evidence="5">Whole Body</tissue>
    </source>
</reference>
<accession>A0ABY6KYR1</accession>
<dbReference type="SUPFAM" id="SSF56801">
    <property type="entry name" value="Acetyl-CoA synthetase-like"/>
    <property type="match status" value="1"/>
</dbReference>
<dbReference type="Gene3D" id="3.40.50.12780">
    <property type="entry name" value="N-terminal domain of ligase-like"/>
    <property type="match status" value="1"/>
</dbReference>
<proteinExistence type="inferred from homology"/>
<evidence type="ECO:0000256" key="1">
    <source>
        <dbReference type="ARBA" id="ARBA00006432"/>
    </source>
</evidence>
<keyword evidence="2" id="KW-0436">Ligase</keyword>
<dbReference type="PANTHER" id="PTHR43272">
    <property type="entry name" value="LONG-CHAIN-FATTY-ACID--COA LIGASE"/>
    <property type="match status" value="1"/>
</dbReference>
<evidence type="ECO:0000256" key="3">
    <source>
        <dbReference type="ARBA" id="ARBA00022741"/>
    </source>
</evidence>
<dbReference type="PANTHER" id="PTHR43272:SF83">
    <property type="entry name" value="ACYL-COA SYNTHETASE LONG-CHAIN, ISOFORM J"/>
    <property type="match status" value="1"/>
</dbReference>
<protein>
    <submittedName>
        <fullName evidence="5">ACSL4</fullName>
    </submittedName>
</protein>
<evidence type="ECO:0000313" key="6">
    <source>
        <dbReference type="Proteomes" id="UP001235939"/>
    </source>
</evidence>
<sequence>MQQLSWCGTYTYPHILMSSNGRSMQKFDIDPEQQLYTPKIVDIAADVMEMHEGLRKCGQVGPPIYGARIKMDDWEEGGYRVTDHPNPRGELLVGTSFAPNSYYKKPELGKDTFLSIDGMTYCRTGDIAEYLPDGTFKIIDRKKDLVKLQFGEYVSLGKVESELKTSPLVDNILACGNGYSRYLVVLVSPNKDQLGQVARGLDKAHLTFEDQCEDDEIVKACTESLREHAKKGETEKYVQGSRVDKAPARIASLCPGRLHGAEVPAKVKLCCEAWTREKGLVTAAFKVRRKVLEQHYREDIDKMYQSLL</sequence>
<name>A0ABY6KYR1_9ARAC</name>
<evidence type="ECO:0000256" key="4">
    <source>
        <dbReference type="ARBA" id="ARBA00022840"/>
    </source>
</evidence>
<evidence type="ECO:0000313" key="5">
    <source>
        <dbReference type="EMBL" id="UYV72823.1"/>
    </source>
</evidence>
<organism evidence="5 6">
    <name type="scientific">Cordylochernes scorpioides</name>
    <dbReference type="NCBI Taxonomy" id="51811"/>
    <lineage>
        <taxon>Eukaryota</taxon>
        <taxon>Metazoa</taxon>
        <taxon>Ecdysozoa</taxon>
        <taxon>Arthropoda</taxon>
        <taxon>Chelicerata</taxon>
        <taxon>Arachnida</taxon>
        <taxon>Pseudoscorpiones</taxon>
        <taxon>Cheliferoidea</taxon>
        <taxon>Chernetidae</taxon>
        <taxon>Cordylochernes</taxon>
    </lineage>
</organism>
<comment type="similarity">
    <text evidence="1">Belongs to the ATP-dependent AMP-binding enzyme family.</text>
</comment>